<dbReference type="EMBL" id="CAADFQ010000119">
    <property type="protein sequence ID" value="VFK35464.1"/>
    <property type="molecule type" value="Genomic_DNA"/>
</dbReference>
<reference evidence="2" key="1">
    <citation type="submission" date="2019-02" db="EMBL/GenBank/DDBJ databases">
        <authorList>
            <person name="Gruber-Vodicka R. H."/>
            <person name="Seah K. B. B."/>
        </authorList>
    </citation>
    <scope>NUCLEOTIDE SEQUENCE</scope>
    <source>
        <strain evidence="3">BECK_BZ198</strain>
        <strain evidence="2">BECK_BZ199</strain>
    </source>
</reference>
<gene>
    <name evidence="3" type="ORF">BECKMB1821H_GA0114242_11963</name>
    <name evidence="2" type="ORF">BECKMB1821I_GA0114274_111913</name>
</gene>
<accession>A0A450Y1P8</accession>
<sequence length="103" mass="11129">MDSPLGNVNRSIDNVNAPIVKGNARIVHVNAPSACVHLPITRDDQRPAWEHSHLPHVHAFLVIAYPQPMGAHSRLGAGHLSERRGNVAKGRGCEPTPCYNTTG</sequence>
<name>A0A450Y1P8_9GAMM</name>
<evidence type="ECO:0000313" key="3">
    <source>
        <dbReference type="EMBL" id="VFK77640.1"/>
    </source>
</evidence>
<dbReference type="AlphaFoldDB" id="A0A450Y1P8"/>
<organism evidence="2">
    <name type="scientific">Candidatus Kentrum sp. MB</name>
    <dbReference type="NCBI Taxonomy" id="2138164"/>
    <lineage>
        <taxon>Bacteria</taxon>
        <taxon>Pseudomonadati</taxon>
        <taxon>Pseudomonadota</taxon>
        <taxon>Gammaproteobacteria</taxon>
        <taxon>Candidatus Kentrum</taxon>
    </lineage>
</organism>
<evidence type="ECO:0000313" key="2">
    <source>
        <dbReference type="EMBL" id="VFK35464.1"/>
    </source>
</evidence>
<protein>
    <submittedName>
        <fullName evidence="2">Uncharacterized protein</fullName>
    </submittedName>
</protein>
<feature type="region of interest" description="Disordered" evidence="1">
    <location>
        <begin position="73"/>
        <end position="103"/>
    </location>
</feature>
<evidence type="ECO:0000256" key="1">
    <source>
        <dbReference type="SAM" id="MobiDB-lite"/>
    </source>
</evidence>
<dbReference type="EMBL" id="CAADGH010000196">
    <property type="protein sequence ID" value="VFK77640.1"/>
    <property type="molecule type" value="Genomic_DNA"/>
</dbReference>
<proteinExistence type="predicted"/>